<dbReference type="InParanoid" id="A0A2P6NR33"/>
<dbReference type="EMBL" id="MDYQ01000031">
    <property type="protein sequence ID" value="PRP86432.1"/>
    <property type="molecule type" value="Genomic_DNA"/>
</dbReference>
<reference evidence="2 3" key="1">
    <citation type="journal article" date="2018" name="Genome Biol. Evol.">
        <title>Multiple Roots of Fruiting Body Formation in Amoebozoa.</title>
        <authorList>
            <person name="Hillmann F."/>
            <person name="Forbes G."/>
            <person name="Novohradska S."/>
            <person name="Ferling I."/>
            <person name="Riege K."/>
            <person name="Groth M."/>
            <person name="Westermann M."/>
            <person name="Marz M."/>
            <person name="Spaller T."/>
            <person name="Winckler T."/>
            <person name="Schaap P."/>
            <person name="Glockner G."/>
        </authorList>
    </citation>
    <scope>NUCLEOTIDE SEQUENCE [LARGE SCALE GENOMIC DNA]</scope>
    <source>
        <strain evidence="2 3">Jena</strain>
    </source>
</reference>
<evidence type="ECO:0000313" key="2">
    <source>
        <dbReference type="EMBL" id="PRP86432.1"/>
    </source>
</evidence>
<dbReference type="Proteomes" id="UP000241769">
    <property type="component" value="Unassembled WGS sequence"/>
</dbReference>
<protein>
    <submittedName>
        <fullName evidence="2">Uncharacterized protein</fullName>
    </submittedName>
</protein>
<dbReference type="AlphaFoldDB" id="A0A2P6NR33"/>
<feature type="chain" id="PRO_5015114914" evidence="1">
    <location>
        <begin position="20"/>
        <end position="424"/>
    </location>
</feature>
<keyword evidence="3" id="KW-1185">Reference proteome</keyword>
<evidence type="ECO:0000256" key="1">
    <source>
        <dbReference type="SAM" id="SignalP"/>
    </source>
</evidence>
<feature type="signal peptide" evidence="1">
    <location>
        <begin position="1"/>
        <end position="19"/>
    </location>
</feature>
<accession>A0A2P6NR33</accession>
<organism evidence="2 3">
    <name type="scientific">Planoprotostelium fungivorum</name>
    <dbReference type="NCBI Taxonomy" id="1890364"/>
    <lineage>
        <taxon>Eukaryota</taxon>
        <taxon>Amoebozoa</taxon>
        <taxon>Evosea</taxon>
        <taxon>Variosea</taxon>
        <taxon>Cavosteliida</taxon>
        <taxon>Cavosteliaceae</taxon>
        <taxon>Planoprotostelium</taxon>
    </lineage>
</organism>
<gene>
    <name evidence="2" type="ORF">PROFUN_05351</name>
</gene>
<name>A0A2P6NR33_9EUKA</name>
<keyword evidence="1" id="KW-0732">Signal</keyword>
<evidence type="ECO:0000313" key="3">
    <source>
        <dbReference type="Proteomes" id="UP000241769"/>
    </source>
</evidence>
<proteinExistence type="predicted"/>
<sequence>MKALLLTQIFFMSLLTCESRFFIDELVGAEIANIKTKPPLTGPRVKQVVERAAQHVVEDIKLSLIRKEIGKGKPTPTPTFHIPPVQMVEVLHSKVEISETLCCQIDLELDDGYTATASFHLPIEAEETLERYEPSTLEWKERRQRASTDLNDASAKLSREADELLARVIWHPSIFQQIDLMGPTNVELYQNDPNPNEISVEFPTDSTSISLGRVEEFLLSEGTRVFLRGASLLHIQGPLSLEFLGQDKLKLISEGERPLSIETEGKDLSIIASDRTGIHHLHPTRAHLYNLTHTFPPSESILSIPHVDLIYESIIEALEQYRKQYTDRRVRVRDTSSVERIGGITFEAAVKMKIPFTTRQTGGLIHHYTADIMRQGGQTQVLKIEESELHKLHAVTLKKGVTHNVTLTQLMRSFRPGVEFSAIE</sequence>
<comment type="caution">
    <text evidence="2">The sequence shown here is derived from an EMBL/GenBank/DDBJ whole genome shotgun (WGS) entry which is preliminary data.</text>
</comment>